<protein>
    <submittedName>
        <fullName evidence="1">Uncharacterized protein</fullName>
    </submittedName>
</protein>
<dbReference type="EMBL" id="GGEC01090386">
    <property type="protein sequence ID" value="MBX70870.1"/>
    <property type="molecule type" value="Transcribed_RNA"/>
</dbReference>
<sequence>MQLLCGQAELSRRRRFSLVCDSELHLPREKISVGKVSCT</sequence>
<proteinExistence type="predicted"/>
<name>A0A2P2QV29_RHIMU</name>
<accession>A0A2P2QV29</accession>
<dbReference type="AlphaFoldDB" id="A0A2P2QV29"/>
<reference evidence="1" key="1">
    <citation type="submission" date="2018-02" db="EMBL/GenBank/DDBJ databases">
        <title>Rhizophora mucronata_Transcriptome.</title>
        <authorList>
            <person name="Meera S.P."/>
            <person name="Sreeshan A."/>
            <person name="Augustine A."/>
        </authorList>
    </citation>
    <scope>NUCLEOTIDE SEQUENCE</scope>
    <source>
        <tissue evidence="1">Leaf</tissue>
    </source>
</reference>
<organism evidence="1">
    <name type="scientific">Rhizophora mucronata</name>
    <name type="common">Asiatic mangrove</name>
    <dbReference type="NCBI Taxonomy" id="61149"/>
    <lineage>
        <taxon>Eukaryota</taxon>
        <taxon>Viridiplantae</taxon>
        <taxon>Streptophyta</taxon>
        <taxon>Embryophyta</taxon>
        <taxon>Tracheophyta</taxon>
        <taxon>Spermatophyta</taxon>
        <taxon>Magnoliopsida</taxon>
        <taxon>eudicotyledons</taxon>
        <taxon>Gunneridae</taxon>
        <taxon>Pentapetalae</taxon>
        <taxon>rosids</taxon>
        <taxon>fabids</taxon>
        <taxon>Malpighiales</taxon>
        <taxon>Rhizophoraceae</taxon>
        <taxon>Rhizophora</taxon>
    </lineage>
</organism>
<evidence type="ECO:0000313" key="1">
    <source>
        <dbReference type="EMBL" id="MBX70870.1"/>
    </source>
</evidence>